<keyword evidence="3 4" id="KW-0456">Lyase</keyword>
<dbReference type="GO" id="GO:0009234">
    <property type="term" value="P:menaquinone biosynthetic process"/>
    <property type="evidence" value="ECO:0007669"/>
    <property type="project" value="UniProtKB-UniRule"/>
</dbReference>
<dbReference type="PANTHER" id="PTHR37690">
    <property type="entry name" value="CHORISMATE DEHYDRATASE"/>
    <property type="match status" value="1"/>
</dbReference>
<dbReference type="HOGENOM" id="CLU_059898_0_0_7"/>
<dbReference type="Pfam" id="PF02621">
    <property type="entry name" value="VitK2_biosynth"/>
    <property type="match status" value="1"/>
</dbReference>
<dbReference type="InterPro" id="IPR003773">
    <property type="entry name" value="Menaquinone_biosynth"/>
</dbReference>
<protein>
    <recommendedName>
        <fullName evidence="4">Chorismate dehydratase</fullName>
        <ecNumber evidence="4">4.2.1.151</ecNumber>
    </recommendedName>
    <alternativeName>
        <fullName evidence="4">Menaquinone biosynthetic enzyme MqnA</fullName>
    </alternativeName>
</protein>
<dbReference type="GO" id="GO:0016836">
    <property type="term" value="F:hydro-lyase activity"/>
    <property type="evidence" value="ECO:0007669"/>
    <property type="project" value="UniProtKB-UniRule"/>
</dbReference>
<organism evidence="5 6">
    <name type="scientific">Pelobacter propionicus (strain DSM 2379 / NBRC 103807 / OttBd1)</name>
    <dbReference type="NCBI Taxonomy" id="338966"/>
    <lineage>
        <taxon>Bacteria</taxon>
        <taxon>Pseudomonadati</taxon>
        <taxon>Thermodesulfobacteriota</taxon>
        <taxon>Desulfuromonadia</taxon>
        <taxon>Desulfuromonadales</taxon>
        <taxon>Desulfuromonadaceae</taxon>
        <taxon>Pelobacter</taxon>
    </lineage>
</organism>
<evidence type="ECO:0000256" key="2">
    <source>
        <dbReference type="ARBA" id="ARBA00022428"/>
    </source>
</evidence>
<dbReference type="CDD" id="cd13634">
    <property type="entry name" value="PBP2_Sco4506"/>
    <property type="match status" value="1"/>
</dbReference>
<dbReference type="Gene3D" id="3.40.190.10">
    <property type="entry name" value="Periplasmic binding protein-like II"/>
    <property type="match status" value="2"/>
</dbReference>
<dbReference type="UniPathway" id="UPA00079"/>
<dbReference type="PANTHER" id="PTHR37690:SF1">
    <property type="entry name" value="CHORISMATE DEHYDRATASE"/>
    <property type="match status" value="1"/>
</dbReference>
<proteinExistence type="inferred from homology"/>
<evidence type="ECO:0000256" key="1">
    <source>
        <dbReference type="ARBA" id="ARBA00004863"/>
    </source>
</evidence>
<keyword evidence="2 4" id="KW-0474">Menaquinone biosynthesis</keyword>
<dbReference type="RefSeq" id="WP_011735893.1">
    <property type="nucleotide sequence ID" value="NC_008609.1"/>
</dbReference>
<dbReference type="EMBL" id="CP000482">
    <property type="protein sequence ID" value="ABK99627.1"/>
    <property type="molecule type" value="Genomic_DNA"/>
</dbReference>
<name>A1AQK7_PELPD</name>
<dbReference type="KEGG" id="ppd:Ppro_2019"/>
<sequence length="275" mass="30840">MLRIGRIEYANCTPLFHALNALFPENDYRYVGGVPAYLNGMLASGGIDVCPSSSITFATHSDQYLIIPDISISSSGPVLSVLLFSKTPIEDLDGAQVLLSSESATSVNLLKILLRIRYNCQCTFQITDQSTPGAMGGNEAILLIGDAALRATMSRHDMFVYDLGELWYRWTGTPFVFALWLTTREVAGRRGDELMRLARQLGHAKQYAEEHLEEIVRVSPERDWMGPELLLDYWRNNISYDLTDLHLSGLKRYFRFAAEIGLIAPVRDLAFLPLD</sequence>
<gene>
    <name evidence="4" type="primary">mqnA</name>
    <name evidence="5" type="ordered locus">Ppro_2019</name>
</gene>
<accession>A1AQK7</accession>
<dbReference type="AlphaFoldDB" id="A1AQK7"/>
<keyword evidence="6" id="KW-1185">Reference proteome</keyword>
<evidence type="ECO:0000256" key="3">
    <source>
        <dbReference type="ARBA" id="ARBA00023239"/>
    </source>
</evidence>
<dbReference type="InterPro" id="IPR030868">
    <property type="entry name" value="MqnA"/>
</dbReference>
<dbReference type="Proteomes" id="UP000006732">
    <property type="component" value="Chromosome"/>
</dbReference>
<dbReference type="HAMAP" id="MF_00995">
    <property type="entry name" value="MqnA"/>
    <property type="match status" value="1"/>
</dbReference>
<comment type="function">
    <text evidence="4">Catalyzes the dehydration of chorismate into 3-[(1-carboxyvinyl)oxy]benzoate, a step in the biosynthesis of menaquinone (MK, vitamin K2).</text>
</comment>
<evidence type="ECO:0000313" key="6">
    <source>
        <dbReference type="Proteomes" id="UP000006732"/>
    </source>
</evidence>
<dbReference type="EC" id="4.2.1.151" evidence="4"/>
<evidence type="ECO:0000313" key="5">
    <source>
        <dbReference type="EMBL" id="ABK99627.1"/>
    </source>
</evidence>
<comment type="similarity">
    <text evidence="4">Belongs to the MqnA/MqnD family. MqnA subfamily.</text>
</comment>
<comment type="catalytic activity">
    <reaction evidence="4">
        <text>chorismate = 3-[(1-carboxyvinyl)-oxy]benzoate + H2O</text>
        <dbReference type="Rhea" id="RHEA:40051"/>
        <dbReference type="ChEBI" id="CHEBI:15377"/>
        <dbReference type="ChEBI" id="CHEBI:29748"/>
        <dbReference type="ChEBI" id="CHEBI:76981"/>
        <dbReference type="EC" id="4.2.1.151"/>
    </reaction>
</comment>
<comment type="pathway">
    <text evidence="1 4">Quinol/quinone metabolism; menaquinone biosynthesis.</text>
</comment>
<evidence type="ECO:0000256" key="4">
    <source>
        <dbReference type="HAMAP-Rule" id="MF_00995"/>
    </source>
</evidence>
<dbReference type="SUPFAM" id="SSF53850">
    <property type="entry name" value="Periplasmic binding protein-like II"/>
    <property type="match status" value="1"/>
</dbReference>
<dbReference type="STRING" id="338966.Ppro_2019"/>
<dbReference type="eggNOG" id="COG1427">
    <property type="taxonomic scope" value="Bacteria"/>
</dbReference>
<reference evidence="5 6" key="1">
    <citation type="submission" date="2006-10" db="EMBL/GenBank/DDBJ databases">
        <title>Complete sequence of chromosome of Pelobacter propionicus DSM 2379.</title>
        <authorList>
            <consortium name="US DOE Joint Genome Institute"/>
            <person name="Copeland A."/>
            <person name="Lucas S."/>
            <person name="Lapidus A."/>
            <person name="Barry K."/>
            <person name="Detter J.C."/>
            <person name="Glavina del Rio T."/>
            <person name="Hammon N."/>
            <person name="Israni S."/>
            <person name="Dalin E."/>
            <person name="Tice H."/>
            <person name="Pitluck S."/>
            <person name="Saunders E."/>
            <person name="Brettin T."/>
            <person name="Bruce D."/>
            <person name="Han C."/>
            <person name="Tapia R."/>
            <person name="Schmutz J."/>
            <person name="Larimer F."/>
            <person name="Land M."/>
            <person name="Hauser L."/>
            <person name="Kyrpides N."/>
            <person name="Kim E."/>
            <person name="Lovley D."/>
            <person name="Richardson P."/>
        </authorList>
    </citation>
    <scope>NUCLEOTIDE SEQUENCE [LARGE SCALE GENOMIC DNA]</scope>
    <source>
        <strain evidence="6">DSM 2379 / NBRC 103807 / OttBd1</strain>
    </source>
</reference>